<name>A0A4U6TD99_SETVI</name>
<dbReference type="EMBL" id="CM016560">
    <property type="protein sequence ID" value="TKV95146.1"/>
    <property type="molecule type" value="Genomic_DNA"/>
</dbReference>
<evidence type="ECO:0000313" key="2">
    <source>
        <dbReference type="EMBL" id="TKV95146.1"/>
    </source>
</evidence>
<evidence type="ECO:0008006" key="4">
    <source>
        <dbReference type="Google" id="ProtNLM"/>
    </source>
</evidence>
<sequence length="77" mass="9129">MLVIFFCRLFLCSFYLRDNANHLLISVMEENISLPFRNIYGKSLLAYKRLKFCIKQKLINLIIHSEQSLLVISFVMN</sequence>
<reference evidence="2" key="1">
    <citation type="submission" date="2019-03" db="EMBL/GenBank/DDBJ databases">
        <title>WGS assembly of Setaria viridis.</title>
        <authorList>
            <person name="Huang P."/>
            <person name="Jenkins J."/>
            <person name="Grimwood J."/>
            <person name="Barry K."/>
            <person name="Healey A."/>
            <person name="Mamidi S."/>
            <person name="Sreedasyam A."/>
            <person name="Shu S."/>
            <person name="Feldman M."/>
            <person name="Wu J."/>
            <person name="Yu Y."/>
            <person name="Chen C."/>
            <person name="Johnson J."/>
            <person name="Rokhsar D."/>
            <person name="Baxter I."/>
            <person name="Schmutz J."/>
            <person name="Brutnell T."/>
            <person name="Kellogg E."/>
        </authorList>
    </citation>
    <scope>NUCLEOTIDE SEQUENCE [LARGE SCALE GENOMIC DNA]</scope>
</reference>
<accession>A0A4U6TD99</accession>
<organism evidence="2 3">
    <name type="scientific">Setaria viridis</name>
    <name type="common">Green bristlegrass</name>
    <name type="synonym">Setaria italica subsp. viridis</name>
    <dbReference type="NCBI Taxonomy" id="4556"/>
    <lineage>
        <taxon>Eukaryota</taxon>
        <taxon>Viridiplantae</taxon>
        <taxon>Streptophyta</taxon>
        <taxon>Embryophyta</taxon>
        <taxon>Tracheophyta</taxon>
        <taxon>Spermatophyta</taxon>
        <taxon>Magnoliopsida</taxon>
        <taxon>Liliopsida</taxon>
        <taxon>Poales</taxon>
        <taxon>Poaceae</taxon>
        <taxon>PACMAD clade</taxon>
        <taxon>Panicoideae</taxon>
        <taxon>Panicodae</taxon>
        <taxon>Paniceae</taxon>
        <taxon>Cenchrinae</taxon>
        <taxon>Setaria</taxon>
    </lineage>
</organism>
<proteinExistence type="predicted"/>
<keyword evidence="3" id="KW-1185">Reference proteome</keyword>
<feature type="chain" id="PRO_5020413691" description="Secreted protein" evidence="1">
    <location>
        <begin position="21"/>
        <end position="77"/>
    </location>
</feature>
<dbReference type="Proteomes" id="UP000298652">
    <property type="component" value="Chromosome 9"/>
</dbReference>
<evidence type="ECO:0000256" key="1">
    <source>
        <dbReference type="SAM" id="SignalP"/>
    </source>
</evidence>
<evidence type="ECO:0000313" key="3">
    <source>
        <dbReference type="Proteomes" id="UP000298652"/>
    </source>
</evidence>
<dbReference type="Gramene" id="TKV95146">
    <property type="protein sequence ID" value="TKV95146"/>
    <property type="gene ID" value="SEVIR_9G341950v2"/>
</dbReference>
<gene>
    <name evidence="2" type="ORF">SEVIR_9G341950v2</name>
</gene>
<keyword evidence="1" id="KW-0732">Signal</keyword>
<feature type="signal peptide" evidence="1">
    <location>
        <begin position="1"/>
        <end position="20"/>
    </location>
</feature>
<dbReference type="AlphaFoldDB" id="A0A4U6TD99"/>
<protein>
    <recommendedName>
        <fullName evidence="4">Secreted protein</fullName>
    </recommendedName>
</protein>